<protein>
    <submittedName>
        <fullName evidence="9">E3 ubiquitin-protein ligase TRIM39-like</fullName>
    </submittedName>
</protein>
<keyword evidence="8" id="KW-1185">Reference proteome</keyword>
<dbReference type="Proteomes" id="UP000515159">
    <property type="component" value="Chromosome 12"/>
</dbReference>
<feature type="domain" description="B30.2/SPRY" evidence="7">
    <location>
        <begin position="303"/>
        <end position="495"/>
    </location>
</feature>
<dbReference type="InterPro" id="IPR017907">
    <property type="entry name" value="Znf_RING_CS"/>
</dbReference>
<dbReference type="SUPFAM" id="SSF49899">
    <property type="entry name" value="Concanavalin A-like lectins/glucanases"/>
    <property type="match status" value="1"/>
</dbReference>
<dbReference type="SMART" id="SM00184">
    <property type="entry name" value="RING"/>
    <property type="match status" value="1"/>
</dbReference>
<evidence type="ECO:0000313" key="8">
    <source>
        <dbReference type="Proteomes" id="UP000515159"/>
    </source>
</evidence>
<dbReference type="InterPro" id="IPR003879">
    <property type="entry name" value="Butyrophylin_SPRY"/>
</dbReference>
<gene>
    <name evidence="9" type="primary">LOC117346598</name>
</gene>
<evidence type="ECO:0000259" key="6">
    <source>
        <dbReference type="PROSITE" id="PS50119"/>
    </source>
</evidence>
<organism evidence="8 9">
    <name type="scientific">Geotrypetes seraphini</name>
    <name type="common">Gaboon caecilian</name>
    <name type="synonym">Caecilia seraphini</name>
    <dbReference type="NCBI Taxonomy" id="260995"/>
    <lineage>
        <taxon>Eukaryota</taxon>
        <taxon>Metazoa</taxon>
        <taxon>Chordata</taxon>
        <taxon>Craniata</taxon>
        <taxon>Vertebrata</taxon>
        <taxon>Euteleostomi</taxon>
        <taxon>Amphibia</taxon>
        <taxon>Gymnophiona</taxon>
        <taxon>Geotrypetes</taxon>
    </lineage>
</organism>
<dbReference type="Pfam" id="PF00643">
    <property type="entry name" value="zf-B_box"/>
    <property type="match status" value="1"/>
</dbReference>
<sequence length="495" mass="56327">MAAATVRNLQSEAICAICLDYFIDPVSIACGHNFCRACINKHWETRAGDGGGDGGGGVIFPCPQCRKLFRRRNFRPNKQLANIVELVKHLQAGSSRGAGEHAGEAGAAGDWEEDADWMGPLCCAHHRPLRFYCREDSATVCKRCREEPDHLGHGVVTTEEAAREYRERLQSCLNPLKKQMEDILKVKSNEEKATRELKKEVERRRQRIVCEFELLHQFLNEEQRLLLTRLGEEEKMVLKKLKETISKLSSKVTDLRKLITEIGTRCQQSTQDLLKDARNTLSRCEAVPIQRPNPVSPELEKSICSFLEHISPNILMKKYRADVTLDPRTANPCLILSDDRRSVKRGEGKQDLPDNPERFDTDPCVLGCEGFSSGRHYWEVEVGDGGHWVVGAARESVSKKGLISLTPKEGIWAVRLIRGLFEDRYQALTFPERTFLSPKLSPRKIGVYLDYEGGQLSFYNADTMAHIYTFSQLFRENIYPLFWVWSTETLTILCH</sequence>
<dbReference type="CDD" id="cd19769">
    <property type="entry name" value="Bbox2_TRIM16-like"/>
    <property type="match status" value="1"/>
</dbReference>
<name>A0A6P8NTZ3_GEOSA</name>
<dbReference type="SUPFAM" id="SSF57845">
    <property type="entry name" value="B-box zinc-binding domain"/>
    <property type="match status" value="1"/>
</dbReference>
<dbReference type="KEGG" id="gsh:117346598"/>
<dbReference type="PRINTS" id="PR01407">
    <property type="entry name" value="BUTYPHLNCDUF"/>
</dbReference>
<dbReference type="SUPFAM" id="SSF57850">
    <property type="entry name" value="RING/U-box"/>
    <property type="match status" value="1"/>
</dbReference>
<dbReference type="PROSITE" id="PS50089">
    <property type="entry name" value="ZF_RING_2"/>
    <property type="match status" value="1"/>
</dbReference>
<dbReference type="Pfam" id="PF15227">
    <property type="entry name" value="zf-C3HC4_4"/>
    <property type="match status" value="1"/>
</dbReference>
<dbReference type="Pfam" id="PF00622">
    <property type="entry name" value="SPRY"/>
    <property type="match status" value="1"/>
</dbReference>
<dbReference type="PANTHER" id="PTHR24103">
    <property type="entry name" value="E3 UBIQUITIN-PROTEIN LIGASE TRIM"/>
    <property type="match status" value="1"/>
</dbReference>
<dbReference type="Gene3D" id="2.60.120.920">
    <property type="match status" value="1"/>
</dbReference>
<dbReference type="InterPro" id="IPR013320">
    <property type="entry name" value="ConA-like_dom_sf"/>
</dbReference>
<feature type="domain" description="RING-type" evidence="5">
    <location>
        <begin position="15"/>
        <end position="66"/>
    </location>
</feature>
<dbReference type="PROSITE" id="PS50119">
    <property type="entry name" value="ZF_BBOX"/>
    <property type="match status" value="1"/>
</dbReference>
<dbReference type="PROSITE" id="PS50188">
    <property type="entry name" value="B302_SPRY"/>
    <property type="match status" value="1"/>
</dbReference>
<dbReference type="InterPro" id="IPR001841">
    <property type="entry name" value="Znf_RING"/>
</dbReference>
<dbReference type="InterPro" id="IPR003877">
    <property type="entry name" value="SPRY_dom"/>
</dbReference>
<dbReference type="SMART" id="SM00449">
    <property type="entry name" value="SPRY"/>
    <property type="match status" value="1"/>
</dbReference>
<evidence type="ECO:0000313" key="9">
    <source>
        <dbReference type="RefSeq" id="XP_033772320.1"/>
    </source>
</evidence>
<evidence type="ECO:0000259" key="7">
    <source>
        <dbReference type="PROSITE" id="PS50188"/>
    </source>
</evidence>
<evidence type="ECO:0000256" key="2">
    <source>
        <dbReference type="ARBA" id="ARBA00022771"/>
    </source>
</evidence>
<dbReference type="Pfam" id="PF13765">
    <property type="entry name" value="PRY"/>
    <property type="match status" value="1"/>
</dbReference>
<dbReference type="PROSITE" id="PS00518">
    <property type="entry name" value="ZF_RING_1"/>
    <property type="match status" value="1"/>
</dbReference>
<reference evidence="9" key="1">
    <citation type="submission" date="2025-08" db="UniProtKB">
        <authorList>
            <consortium name="RefSeq"/>
        </authorList>
    </citation>
    <scope>IDENTIFICATION</scope>
</reference>
<dbReference type="InterPro" id="IPR043136">
    <property type="entry name" value="B30.2/SPRY_sf"/>
</dbReference>
<dbReference type="GeneID" id="117346598"/>
<evidence type="ECO:0000256" key="1">
    <source>
        <dbReference type="ARBA" id="ARBA00022723"/>
    </source>
</evidence>
<dbReference type="InterPro" id="IPR000315">
    <property type="entry name" value="Znf_B-box"/>
</dbReference>
<evidence type="ECO:0000256" key="4">
    <source>
        <dbReference type="PROSITE-ProRule" id="PRU00024"/>
    </source>
</evidence>
<dbReference type="RefSeq" id="XP_033772320.1">
    <property type="nucleotide sequence ID" value="XM_033916429.1"/>
</dbReference>
<dbReference type="InterPro" id="IPR001870">
    <property type="entry name" value="B30.2/SPRY"/>
</dbReference>
<feature type="domain" description="B box-type" evidence="6">
    <location>
        <begin position="121"/>
        <end position="158"/>
    </location>
</feature>
<keyword evidence="3" id="KW-0862">Zinc</keyword>
<dbReference type="InterPro" id="IPR006574">
    <property type="entry name" value="PRY"/>
</dbReference>
<keyword evidence="1" id="KW-0479">Metal-binding</keyword>
<dbReference type="OrthoDB" id="654191at2759"/>
<keyword evidence="2 4" id="KW-0863">Zinc-finger</keyword>
<evidence type="ECO:0000256" key="3">
    <source>
        <dbReference type="ARBA" id="ARBA00022833"/>
    </source>
</evidence>
<dbReference type="FunFam" id="2.60.120.920:FF:000004">
    <property type="entry name" value="Butyrophilin subfamily 1 member A1"/>
    <property type="match status" value="1"/>
</dbReference>
<dbReference type="SMART" id="SM00336">
    <property type="entry name" value="BBOX"/>
    <property type="match status" value="1"/>
</dbReference>
<proteinExistence type="predicted"/>
<dbReference type="Gene3D" id="3.30.40.10">
    <property type="entry name" value="Zinc/RING finger domain, C3HC4 (zinc finger)"/>
    <property type="match status" value="1"/>
</dbReference>
<accession>A0A6P8NTZ3</accession>
<dbReference type="InterPro" id="IPR013083">
    <property type="entry name" value="Znf_RING/FYVE/PHD"/>
</dbReference>
<dbReference type="InterPro" id="IPR050143">
    <property type="entry name" value="TRIM/RBCC"/>
</dbReference>
<dbReference type="AlphaFoldDB" id="A0A6P8NTZ3"/>
<dbReference type="GO" id="GO:0008270">
    <property type="term" value="F:zinc ion binding"/>
    <property type="evidence" value="ECO:0007669"/>
    <property type="project" value="UniProtKB-KW"/>
</dbReference>
<evidence type="ECO:0000259" key="5">
    <source>
        <dbReference type="PROSITE" id="PS50089"/>
    </source>
</evidence>
<dbReference type="InParanoid" id="A0A6P8NTZ3"/>
<dbReference type="CDD" id="cd12888">
    <property type="entry name" value="SPRY_PRY_TRIM7_like"/>
    <property type="match status" value="1"/>
</dbReference>
<dbReference type="SMART" id="SM00589">
    <property type="entry name" value="PRY"/>
    <property type="match status" value="1"/>
</dbReference>
<dbReference type="Gene3D" id="3.30.160.60">
    <property type="entry name" value="Classic Zinc Finger"/>
    <property type="match status" value="1"/>
</dbReference>